<accession>A0A9W9SWQ1</accession>
<dbReference type="EMBL" id="JAPQKQ010000004">
    <property type="protein sequence ID" value="KAJ5201110.1"/>
    <property type="molecule type" value="Genomic_DNA"/>
</dbReference>
<sequence>MPAALLSRSMRDGTVVGQTAKGKTQLLPPFTLGKNTHVGVPWNLAHIMIFQSMQGTATMLQGETRESPGGCTIGSLMGMEEAGVYDHVGGARREAVTLARLMETTPHVNDTRH</sequence>
<reference evidence="2" key="1">
    <citation type="submission" date="2022-11" db="EMBL/GenBank/DDBJ databases">
        <authorList>
            <person name="Petersen C."/>
        </authorList>
    </citation>
    <scope>NUCLEOTIDE SEQUENCE</scope>
    <source>
        <strain evidence="2">IBT 20477</strain>
    </source>
</reference>
<protein>
    <submittedName>
        <fullName evidence="2">NADP oxidoreductase coenzyme F420-dependent</fullName>
    </submittedName>
</protein>
<evidence type="ECO:0000313" key="2">
    <source>
        <dbReference type="EMBL" id="KAJ5201110.1"/>
    </source>
</evidence>
<keyword evidence="3" id="KW-1185">Reference proteome</keyword>
<organism evidence="2 3">
    <name type="scientific">Penicillium cf. viridicatum</name>
    <dbReference type="NCBI Taxonomy" id="2972119"/>
    <lineage>
        <taxon>Eukaryota</taxon>
        <taxon>Fungi</taxon>
        <taxon>Dikarya</taxon>
        <taxon>Ascomycota</taxon>
        <taxon>Pezizomycotina</taxon>
        <taxon>Eurotiomycetes</taxon>
        <taxon>Eurotiomycetidae</taxon>
        <taxon>Eurotiales</taxon>
        <taxon>Aspergillaceae</taxon>
        <taxon>Penicillium</taxon>
    </lineage>
</organism>
<dbReference type="InterPro" id="IPR008927">
    <property type="entry name" value="6-PGluconate_DH-like_C_sf"/>
</dbReference>
<evidence type="ECO:0000313" key="3">
    <source>
        <dbReference type="Proteomes" id="UP001150942"/>
    </source>
</evidence>
<dbReference type="Pfam" id="PF14748">
    <property type="entry name" value="P5CR_dimer"/>
    <property type="match status" value="1"/>
</dbReference>
<dbReference type="AlphaFoldDB" id="A0A9W9SWQ1"/>
<name>A0A9W9SWQ1_9EURO</name>
<dbReference type="OrthoDB" id="10263291at2759"/>
<comment type="caution">
    <text evidence="2">The sequence shown here is derived from an EMBL/GenBank/DDBJ whole genome shotgun (WGS) entry which is preliminary data.</text>
</comment>
<dbReference type="InterPro" id="IPR029036">
    <property type="entry name" value="P5CR_dimer"/>
</dbReference>
<dbReference type="Proteomes" id="UP001150942">
    <property type="component" value="Unassembled WGS sequence"/>
</dbReference>
<evidence type="ECO:0000259" key="1">
    <source>
        <dbReference type="Pfam" id="PF14748"/>
    </source>
</evidence>
<feature type="domain" description="Pyrroline-5-carboxylate reductase dimerisation" evidence="1">
    <location>
        <begin position="37"/>
        <end position="99"/>
    </location>
</feature>
<gene>
    <name evidence="2" type="ORF">N7449_005913</name>
</gene>
<proteinExistence type="predicted"/>
<reference evidence="2" key="2">
    <citation type="journal article" date="2023" name="IMA Fungus">
        <title>Comparative genomic study of the Penicillium genus elucidates a diverse pangenome and 15 lateral gene transfer events.</title>
        <authorList>
            <person name="Petersen C."/>
            <person name="Sorensen T."/>
            <person name="Nielsen M.R."/>
            <person name="Sondergaard T.E."/>
            <person name="Sorensen J.L."/>
            <person name="Fitzpatrick D.A."/>
            <person name="Frisvad J.C."/>
            <person name="Nielsen K.L."/>
        </authorList>
    </citation>
    <scope>NUCLEOTIDE SEQUENCE</scope>
    <source>
        <strain evidence="2">IBT 20477</strain>
    </source>
</reference>
<dbReference type="SUPFAM" id="SSF48179">
    <property type="entry name" value="6-phosphogluconate dehydrogenase C-terminal domain-like"/>
    <property type="match status" value="1"/>
</dbReference>